<dbReference type="GO" id="GO:0006310">
    <property type="term" value="P:DNA recombination"/>
    <property type="evidence" value="ECO:0007669"/>
    <property type="project" value="UniProtKB-KW"/>
</dbReference>
<evidence type="ECO:0000256" key="3">
    <source>
        <dbReference type="ARBA" id="ARBA00023172"/>
    </source>
</evidence>
<keyword evidence="2" id="KW-0238">DNA-binding</keyword>
<dbReference type="GO" id="GO:0015074">
    <property type="term" value="P:DNA integration"/>
    <property type="evidence" value="ECO:0007669"/>
    <property type="project" value="InterPro"/>
</dbReference>
<feature type="domain" description="Tyr recombinase" evidence="4">
    <location>
        <begin position="212"/>
        <end position="379"/>
    </location>
</feature>
<dbReference type="PANTHER" id="PTHR30349">
    <property type="entry name" value="PHAGE INTEGRASE-RELATED"/>
    <property type="match status" value="1"/>
</dbReference>
<dbReference type="PROSITE" id="PS51898">
    <property type="entry name" value="TYR_RECOMBINASE"/>
    <property type="match status" value="1"/>
</dbReference>
<dbReference type="InterPro" id="IPR011010">
    <property type="entry name" value="DNA_brk_join_enz"/>
</dbReference>
<accession>A0A316WUH8</accession>
<gene>
    <name evidence="5" type="ORF">C1634_005195</name>
</gene>
<dbReference type="Gene3D" id="1.10.443.10">
    <property type="entry name" value="Intergrase catalytic core"/>
    <property type="match status" value="1"/>
</dbReference>
<dbReference type="InterPro" id="IPR025269">
    <property type="entry name" value="SAM-like_dom"/>
</dbReference>
<dbReference type="InterPro" id="IPR002104">
    <property type="entry name" value="Integrase_catalytic"/>
</dbReference>
<dbReference type="AlphaFoldDB" id="A0A316WUH8"/>
<evidence type="ECO:0000256" key="2">
    <source>
        <dbReference type="ARBA" id="ARBA00023125"/>
    </source>
</evidence>
<dbReference type="Pfam" id="PF13102">
    <property type="entry name" value="Phage_int_SAM_5"/>
    <property type="match status" value="1"/>
</dbReference>
<dbReference type="InterPro" id="IPR013762">
    <property type="entry name" value="Integrase-like_cat_sf"/>
</dbReference>
<dbReference type="InterPro" id="IPR010998">
    <property type="entry name" value="Integrase_recombinase_N"/>
</dbReference>
<organism evidence="5 6">
    <name type="scientific">Chryseobacterium viscerum</name>
    <dbReference type="NCBI Taxonomy" id="1037377"/>
    <lineage>
        <taxon>Bacteria</taxon>
        <taxon>Pseudomonadati</taxon>
        <taxon>Bacteroidota</taxon>
        <taxon>Flavobacteriia</taxon>
        <taxon>Flavobacteriales</taxon>
        <taxon>Weeksellaceae</taxon>
        <taxon>Chryseobacterium group</taxon>
        <taxon>Chryseobacterium</taxon>
    </lineage>
</organism>
<evidence type="ECO:0000259" key="4">
    <source>
        <dbReference type="PROSITE" id="PS51898"/>
    </source>
</evidence>
<proteinExistence type="inferred from homology"/>
<protein>
    <submittedName>
        <fullName evidence="5">Site-specific integrase</fullName>
    </submittedName>
</protein>
<dbReference type="PANTHER" id="PTHR30349:SF64">
    <property type="entry name" value="PROPHAGE INTEGRASE INTD-RELATED"/>
    <property type="match status" value="1"/>
</dbReference>
<evidence type="ECO:0000313" key="6">
    <source>
        <dbReference type="Proteomes" id="UP000236413"/>
    </source>
</evidence>
<dbReference type="GO" id="GO:0003677">
    <property type="term" value="F:DNA binding"/>
    <property type="evidence" value="ECO:0007669"/>
    <property type="project" value="UniProtKB-KW"/>
</dbReference>
<keyword evidence="3" id="KW-0233">DNA recombination</keyword>
<dbReference type="Proteomes" id="UP000236413">
    <property type="component" value="Unassembled WGS sequence"/>
</dbReference>
<dbReference type="CDD" id="cd01185">
    <property type="entry name" value="INTN1_C_like"/>
    <property type="match status" value="1"/>
</dbReference>
<name>A0A316WUH8_9FLAO</name>
<comment type="similarity">
    <text evidence="1">Belongs to the 'phage' integrase family.</text>
</comment>
<sequence>MSQFDNTNHNLILNTKIMTIVKLRFKPISKERQSLFLDVHPPVQSETTGKLLRKFYLKLFVYNRPKSEAERLHNKETVSLAEHVRLQRQIDLQNADYGFINKTKFNSNFIEFFQAEADQKPGSIHWSMAVAYFKKFVGGVFLFKNLNETICEGYKNYLLSSPSIGRSKRKIQKNTAATYFSRFKSTLKKAYRNKFISADLGNVIYNIKVDDSHRPYLFKNELQKMVDAECNSPIVKKAGLFSALTGLRYCDIENLMWSNIQGTTGNYYILYKQNKTGKAEYYPVSDDTLSLLGPRGEDDIKIFEGLEYKLVIKYLPQWLKNAGIKKHFTFHGFRHTFATLQLTSGTDIYTVSKLLGHKDVKTTEVYVRIVDELTKEASEKIKLDLNNKIK</sequence>
<dbReference type="EMBL" id="PPEG02000002">
    <property type="protein sequence ID" value="PWN63993.1"/>
    <property type="molecule type" value="Genomic_DNA"/>
</dbReference>
<dbReference type="Gene3D" id="1.10.150.130">
    <property type="match status" value="1"/>
</dbReference>
<evidence type="ECO:0000313" key="5">
    <source>
        <dbReference type="EMBL" id="PWN63993.1"/>
    </source>
</evidence>
<reference evidence="5 6" key="1">
    <citation type="submission" date="2018-04" db="EMBL/GenBank/DDBJ databases">
        <title>Chryseobacterium oncorhynchi 701B-08T from rainbow trout, and Chryseobacterium viscerum 687B-08T from diseased fish.</title>
        <authorList>
            <person name="Jeong J.-J."/>
            <person name="Lee Y.J."/>
            <person name="Pathiraja D."/>
            <person name="Park B."/>
            <person name="Choi I.-G."/>
            <person name="Kim K.D."/>
        </authorList>
    </citation>
    <scope>NUCLEOTIDE SEQUENCE [LARGE SCALE GENOMIC DNA]</scope>
    <source>
        <strain evidence="5 6">687B-08</strain>
    </source>
</reference>
<dbReference type="InterPro" id="IPR050090">
    <property type="entry name" value="Tyrosine_recombinase_XerCD"/>
</dbReference>
<dbReference type="SUPFAM" id="SSF56349">
    <property type="entry name" value="DNA breaking-rejoining enzymes"/>
    <property type="match status" value="1"/>
</dbReference>
<dbReference type="Pfam" id="PF00589">
    <property type="entry name" value="Phage_integrase"/>
    <property type="match status" value="1"/>
</dbReference>
<comment type="caution">
    <text evidence="5">The sequence shown here is derived from an EMBL/GenBank/DDBJ whole genome shotgun (WGS) entry which is preliminary data.</text>
</comment>
<evidence type="ECO:0000256" key="1">
    <source>
        <dbReference type="ARBA" id="ARBA00008857"/>
    </source>
</evidence>